<protein>
    <recommendedName>
        <fullName evidence="2">Integrase catalytic domain-containing protein</fullName>
    </recommendedName>
</protein>
<dbReference type="SUPFAM" id="SSF53098">
    <property type="entry name" value="Ribonuclease H-like"/>
    <property type="match status" value="1"/>
</dbReference>
<dbReference type="InterPro" id="IPR041577">
    <property type="entry name" value="RT_RNaseH_2"/>
</dbReference>
<accession>A0A699GK30</accession>
<dbReference type="CDD" id="cd00303">
    <property type="entry name" value="retropepsin_like"/>
    <property type="match status" value="1"/>
</dbReference>
<dbReference type="GO" id="GO:0015074">
    <property type="term" value="P:DNA integration"/>
    <property type="evidence" value="ECO:0007669"/>
    <property type="project" value="InterPro"/>
</dbReference>
<name>A0A699GK30_TANCI</name>
<dbReference type="GO" id="GO:0003676">
    <property type="term" value="F:nucleic acid binding"/>
    <property type="evidence" value="ECO:0007669"/>
    <property type="project" value="InterPro"/>
</dbReference>
<evidence type="ECO:0000313" key="3">
    <source>
        <dbReference type="EMBL" id="GEU30094.1"/>
    </source>
</evidence>
<evidence type="ECO:0000256" key="1">
    <source>
        <dbReference type="SAM" id="MobiDB-lite"/>
    </source>
</evidence>
<dbReference type="InterPro" id="IPR001584">
    <property type="entry name" value="Integrase_cat-core"/>
</dbReference>
<dbReference type="PANTHER" id="PTHR34072:SF52">
    <property type="entry name" value="RIBONUCLEASE H"/>
    <property type="match status" value="1"/>
</dbReference>
<comment type="caution">
    <text evidence="3">The sequence shown here is derived from an EMBL/GenBank/DDBJ whole genome shotgun (WGS) entry which is preliminary data.</text>
</comment>
<dbReference type="InterPro" id="IPR043502">
    <property type="entry name" value="DNA/RNA_pol_sf"/>
</dbReference>
<reference evidence="3" key="1">
    <citation type="journal article" date="2019" name="Sci. Rep.">
        <title>Draft genome of Tanacetum cinerariifolium, the natural source of mosquito coil.</title>
        <authorList>
            <person name="Yamashiro T."/>
            <person name="Shiraishi A."/>
            <person name="Satake H."/>
            <person name="Nakayama K."/>
        </authorList>
    </citation>
    <scope>NUCLEOTIDE SEQUENCE</scope>
</reference>
<organism evidence="3">
    <name type="scientific">Tanacetum cinerariifolium</name>
    <name type="common">Dalmatian daisy</name>
    <name type="synonym">Chrysanthemum cinerariifolium</name>
    <dbReference type="NCBI Taxonomy" id="118510"/>
    <lineage>
        <taxon>Eukaryota</taxon>
        <taxon>Viridiplantae</taxon>
        <taxon>Streptophyta</taxon>
        <taxon>Embryophyta</taxon>
        <taxon>Tracheophyta</taxon>
        <taxon>Spermatophyta</taxon>
        <taxon>Magnoliopsida</taxon>
        <taxon>eudicotyledons</taxon>
        <taxon>Gunneridae</taxon>
        <taxon>Pentapetalae</taxon>
        <taxon>asterids</taxon>
        <taxon>campanulids</taxon>
        <taxon>Asterales</taxon>
        <taxon>Asteraceae</taxon>
        <taxon>Asteroideae</taxon>
        <taxon>Anthemideae</taxon>
        <taxon>Anthemidinae</taxon>
        <taxon>Tanacetum</taxon>
    </lineage>
</organism>
<feature type="region of interest" description="Disordered" evidence="1">
    <location>
        <begin position="111"/>
        <end position="157"/>
    </location>
</feature>
<feature type="domain" description="Integrase catalytic" evidence="2">
    <location>
        <begin position="1027"/>
        <end position="1136"/>
    </location>
</feature>
<dbReference type="Gene3D" id="3.30.420.10">
    <property type="entry name" value="Ribonuclease H-like superfamily/Ribonuclease H"/>
    <property type="match status" value="1"/>
</dbReference>
<dbReference type="Pfam" id="PF17919">
    <property type="entry name" value="RT_RNaseH_2"/>
    <property type="match status" value="1"/>
</dbReference>
<dbReference type="PANTHER" id="PTHR34072">
    <property type="entry name" value="ENZYMATIC POLYPROTEIN-RELATED"/>
    <property type="match status" value="1"/>
</dbReference>
<proteinExistence type="predicted"/>
<dbReference type="InterPro" id="IPR036397">
    <property type="entry name" value="RNaseH_sf"/>
</dbReference>
<dbReference type="EMBL" id="BKCJ010000127">
    <property type="protein sequence ID" value="GEU30094.1"/>
    <property type="molecule type" value="Genomic_DNA"/>
</dbReference>
<gene>
    <name evidence="3" type="ORF">Tci_002072</name>
</gene>
<evidence type="ECO:0000259" key="2">
    <source>
        <dbReference type="PROSITE" id="PS50994"/>
    </source>
</evidence>
<feature type="compositionally biased region" description="Polar residues" evidence="1">
    <location>
        <begin position="144"/>
        <end position="157"/>
    </location>
</feature>
<dbReference type="AlphaFoldDB" id="A0A699GK30"/>
<dbReference type="InterPro" id="IPR012337">
    <property type="entry name" value="RNaseH-like_sf"/>
</dbReference>
<dbReference type="PROSITE" id="PS50994">
    <property type="entry name" value="INTEGRASE"/>
    <property type="match status" value="1"/>
</dbReference>
<dbReference type="Gene3D" id="2.40.70.10">
    <property type="entry name" value="Acid Proteases"/>
    <property type="match status" value="1"/>
</dbReference>
<dbReference type="Pfam" id="PF08284">
    <property type="entry name" value="RVP_2"/>
    <property type="match status" value="1"/>
</dbReference>
<dbReference type="SUPFAM" id="SSF56672">
    <property type="entry name" value="DNA/RNA polymerases"/>
    <property type="match status" value="1"/>
</dbReference>
<sequence>MHKYEDEEPLAFTFGIGHCRDIDRWHSRREFLKSYNLSSGRSSLKEKMKRSVRKIGLRVYRLTWTWPSVFVLRCYVPLPSIEVKVVRQDHMHGEHDVFLERLSHGYLHRRQNAAPRGERTGGRTGRGGGRTREPTGRVGGRTGDQNVQGVDRGNQASNIQGDVRSVNVNNGRNGYSYKKFMTCNPKDYDGKGGAIDYTRWIEKMESEDFKVWMRKELCPNNEMQKLKTEFWCHAMVGAVHVAYTDQFHELARLVPHLVTPENKMIERNGSLRKNIKKIGNDKELSRDGNVRDDNKRSRIGRMFATTTNPMRKEYIGTHPSVQTATFTITSRCLVVSVRTAREACFDCAGTDHYKAAYPRLNRAPRQRGNHQNQAMTIEGCQGHGKNDIEPSDLDFSYEIEIASGQLVEINKVIQDCKLEIEGYTFDIDLIPFGHKSFDVIVGMDWLSRHKAEIVCHEKVGVESFDFAILFVNLLSHICLRAIIRLIQHHSLSQITTQPQVVNQTLKVRSISSGGPWEKSIHVRIAEGYLFHKQEQRCHEHVERVLDIVSLFNIFGVSHDAVVLRVFPITLIGVAKRWVDRLPPGTVDSWDLFKKPLSIGHKNVSEPVKKALLKTWLLDRFREELVKDPQSRSFDDYKWMFDLEVDQLADEYELGIGKKGHMLDDIWENCRKVQGDNTYYWHDQKSKEEERRELIINLEEYDLPMVHVETLELKSYSFDSGENFICVTKELMDALPLGRKNGLRFRDMIRKEAPFEGVIEKLYAKFSKLDFRLQEVQFLRHVINGDIIHVDPSKIEAVKKPLELHPKFKNNTYDWGEKHEEAFQILKDKLCNAHVLALSDGSEDSVVYCDASGLGLGCVLMQRGKKELNMRQRRWIELFSEYDCEICYHPGKANVVADALSRKERIKPKGVRATNMTIQSSIKDRILAAQNKASEVVNAPVERLQGLDEQMKRRSDGAWYYQDQIWVSLTGDVRTLIMNEAHKSKYSVHPEADKMYWWLGMKKDIALYWWLGMKKDIALYINYKMDRLARLYLNEIVARPGVPISIVSDRDSRFTSRFWQSMHKALGTRLDMSTVYHVQTDGPSERTIQTLEDMLRACVMDFGGSWDVHLPLVEFSYNNSYHSSVRCAPFEALYGRKCRSPILWAEVG</sequence>
<dbReference type="InterPro" id="IPR021109">
    <property type="entry name" value="Peptidase_aspartic_dom_sf"/>
</dbReference>